<proteinExistence type="predicted"/>
<dbReference type="OrthoDB" id="252316at2157"/>
<dbReference type="RefSeq" id="WP_059056439.1">
    <property type="nucleotide sequence ID" value="NZ_CEML01000002.1"/>
</dbReference>
<protein>
    <recommendedName>
        <fullName evidence="3">Secreted glycoprotein</fullName>
    </recommendedName>
</protein>
<dbReference type="Proteomes" id="UP000066737">
    <property type="component" value="Chromosome I"/>
</dbReference>
<dbReference type="AlphaFoldDB" id="A0A0U5H348"/>
<sequence>MNRRTLLRRTAAASVALPLAGCLRSGNDEAGLTVAESTYEEGENGNAVVVATVSNPSGREASGTLYVNTEFDDESYTRVREITLGPNETTVVRVEYDVAYDDVTNASWNTDIVED</sequence>
<evidence type="ECO:0000313" key="2">
    <source>
        <dbReference type="Proteomes" id="UP000066737"/>
    </source>
</evidence>
<evidence type="ECO:0008006" key="3">
    <source>
        <dbReference type="Google" id="ProtNLM"/>
    </source>
</evidence>
<organism evidence="1 2">
    <name type="scientific">Halobacterium hubeiense</name>
    <dbReference type="NCBI Taxonomy" id="1407499"/>
    <lineage>
        <taxon>Archaea</taxon>
        <taxon>Methanobacteriati</taxon>
        <taxon>Methanobacteriota</taxon>
        <taxon>Stenosarchaea group</taxon>
        <taxon>Halobacteria</taxon>
        <taxon>Halobacteriales</taxon>
        <taxon>Halobacteriaceae</taxon>
        <taxon>Halobacterium</taxon>
    </lineage>
</organism>
<name>A0A0U5H348_9EURY</name>
<keyword evidence="2" id="KW-1185">Reference proteome</keyword>
<evidence type="ECO:0000313" key="1">
    <source>
        <dbReference type="EMBL" id="CQH53622.1"/>
    </source>
</evidence>
<dbReference type="GeneID" id="91109461"/>
<accession>A0A0U5H348</accession>
<gene>
    <name evidence="1" type="ORF">HHUB_1983</name>
</gene>
<dbReference type="KEGG" id="hhb:Hhub_1983"/>
<reference evidence="2" key="1">
    <citation type="journal article" date="2016" name="Environ. Microbiol.">
        <title>The complete genome of a viable archaeum isolated from 123-million-year-old rock salt.</title>
        <authorList>
            <person name="Jaakkola S.T."/>
            <person name="Pfeiffer F."/>
            <person name="Ravantti J.J."/>
            <person name="Guo Q."/>
            <person name="Liu Y."/>
            <person name="Chen X."/>
            <person name="Ma H."/>
            <person name="Yang C."/>
            <person name="Oksanen H.M."/>
            <person name="Bamford D.H."/>
        </authorList>
    </citation>
    <scope>NUCLEOTIDE SEQUENCE</scope>
    <source>
        <strain evidence="2">JI20-1</strain>
    </source>
</reference>
<dbReference type="EMBL" id="LN831302">
    <property type="protein sequence ID" value="CQH53622.1"/>
    <property type="molecule type" value="Genomic_DNA"/>
</dbReference>